<comment type="caution">
    <text evidence="3">The sequence shown here is derived from an EMBL/GenBank/DDBJ whole genome shotgun (WGS) entry which is preliminary data.</text>
</comment>
<dbReference type="GO" id="GO:0047663">
    <property type="term" value="F:aminoglycoside 6'-N-acetyltransferase activity"/>
    <property type="evidence" value="ECO:0007669"/>
    <property type="project" value="UniProtKB-EC"/>
</dbReference>
<evidence type="ECO:0000313" key="4">
    <source>
        <dbReference type="Proteomes" id="UP000557307"/>
    </source>
</evidence>
<evidence type="ECO:0000259" key="2">
    <source>
        <dbReference type="PROSITE" id="PS51186"/>
    </source>
</evidence>
<feature type="domain" description="N-acetyltransferase" evidence="2">
    <location>
        <begin position="12"/>
        <end position="170"/>
    </location>
</feature>
<proteinExistence type="predicted"/>
<dbReference type="AlphaFoldDB" id="A0A840TS27"/>
<gene>
    <name evidence="3" type="ORF">HNQ92_000889</name>
</gene>
<keyword evidence="3" id="KW-0808">Transferase</keyword>
<dbReference type="Gene3D" id="3.40.630.30">
    <property type="match status" value="1"/>
</dbReference>
<dbReference type="Pfam" id="PF13523">
    <property type="entry name" value="Acetyltransf_8"/>
    <property type="match status" value="1"/>
</dbReference>
<organism evidence="3 4">
    <name type="scientific">Rhabdobacter roseus</name>
    <dbReference type="NCBI Taxonomy" id="1655419"/>
    <lineage>
        <taxon>Bacteria</taxon>
        <taxon>Pseudomonadati</taxon>
        <taxon>Bacteroidota</taxon>
        <taxon>Cytophagia</taxon>
        <taxon>Cytophagales</taxon>
        <taxon>Cytophagaceae</taxon>
        <taxon>Rhabdobacter</taxon>
    </lineage>
</organism>
<protein>
    <submittedName>
        <fullName evidence="3">Aminoglycoside 6'-N-acetyltransferase</fullName>
        <ecNumber evidence="3">2.3.1.82</ecNumber>
    </submittedName>
</protein>
<keyword evidence="1" id="KW-0046">Antibiotic resistance</keyword>
<accession>A0A840TS27</accession>
<keyword evidence="3" id="KW-0012">Acyltransferase</keyword>
<dbReference type="EMBL" id="JACHGF010000001">
    <property type="protein sequence ID" value="MBB5282768.1"/>
    <property type="molecule type" value="Genomic_DNA"/>
</dbReference>
<keyword evidence="4" id="KW-1185">Reference proteome</keyword>
<name>A0A840TS27_9BACT</name>
<dbReference type="InterPro" id="IPR000182">
    <property type="entry name" value="GNAT_dom"/>
</dbReference>
<evidence type="ECO:0000256" key="1">
    <source>
        <dbReference type="ARBA" id="ARBA00023251"/>
    </source>
</evidence>
<dbReference type="EC" id="2.3.1.82" evidence="3"/>
<dbReference type="SUPFAM" id="SSF55729">
    <property type="entry name" value="Acyl-CoA N-acyltransferases (Nat)"/>
    <property type="match status" value="1"/>
</dbReference>
<dbReference type="InterPro" id="IPR016181">
    <property type="entry name" value="Acyl_CoA_acyltransferase"/>
</dbReference>
<dbReference type="CDD" id="cd04301">
    <property type="entry name" value="NAT_SF"/>
    <property type="match status" value="1"/>
</dbReference>
<dbReference type="Proteomes" id="UP000557307">
    <property type="component" value="Unassembled WGS sequence"/>
</dbReference>
<reference evidence="3 4" key="1">
    <citation type="submission" date="2020-08" db="EMBL/GenBank/DDBJ databases">
        <title>Genomic Encyclopedia of Type Strains, Phase IV (KMG-IV): sequencing the most valuable type-strain genomes for metagenomic binning, comparative biology and taxonomic classification.</title>
        <authorList>
            <person name="Goeker M."/>
        </authorList>
    </citation>
    <scope>NUCLEOTIDE SEQUENCE [LARGE SCALE GENOMIC DNA]</scope>
    <source>
        <strain evidence="3 4">DSM 105074</strain>
    </source>
</reference>
<evidence type="ECO:0000313" key="3">
    <source>
        <dbReference type="EMBL" id="MBB5282768.1"/>
    </source>
</evidence>
<dbReference type="PANTHER" id="PTHR31438">
    <property type="entry name" value="LYSINE N-ACYLTRANSFERASE C17G9.06C-RELATED"/>
    <property type="match status" value="1"/>
</dbReference>
<dbReference type="RefSeq" id="WP_184171451.1">
    <property type="nucleotide sequence ID" value="NZ_JACHGF010000001.1"/>
</dbReference>
<dbReference type="PROSITE" id="PS51186">
    <property type="entry name" value="GNAT"/>
    <property type="match status" value="1"/>
</dbReference>
<sequence>MVESKKHTNLAITLRPATPDDLEVLRHWDEQPHSIQADPDDDWEWEKELPRNPPWREQLIAELNGRPLGFIQIIDPAEEETHYWGEVPTNLRAIDIWIGEAEDLGQGYGTVMMQLALARCFADEHVTAVLIDPLESNTRAHRFYERLGFEFVEKRTFDEDDCLVYRLDRRTWEAHS</sequence>
<dbReference type="PANTHER" id="PTHR31438:SF1">
    <property type="entry name" value="LYSINE N-ACYLTRANSFERASE C17G9.06C-RELATED"/>
    <property type="match status" value="1"/>
</dbReference>
<dbReference type="GO" id="GO:0046677">
    <property type="term" value="P:response to antibiotic"/>
    <property type="evidence" value="ECO:0007669"/>
    <property type="project" value="UniProtKB-KW"/>
</dbReference>